<proteinExistence type="predicted"/>
<protein>
    <submittedName>
        <fullName evidence="1">Uncharacterized protein</fullName>
    </submittedName>
</protein>
<dbReference type="AlphaFoldDB" id="A0A6L2KRZ8"/>
<organism evidence="1">
    <name type="scientific">Tanacetum cinerariifolium</name>
    <name type="common">Dalmatian daisy</name>
    <name type="synonym">Chrysanthemum cinerariifolium</name>
    <dbReference type="NCBI Taxonomy" id="118510"/>
    <lineage>
        <taxon>Eukaryota</taxon>
        <taxon>Viridiplantae</taxon>
        <taxon>Streptophyta</taxon>
        <taxon>Embryophyta</taxon>
        <taxon>Tracheophyta</taxon>
        <taxon>Spermatophyta</taxon>
        <taxon>Magnoliopsida</taxon>
        <taxon>eudicotyledons</taxon>
        <taxon>Gunneridae</taxon>
        <taxon>Pentapetalae</taxon>
        <taxon>asterids</taxon>
        <taxon>campanulids</taxon>
        <taxon>Asterales</taxon>
        <taxon>Asteraceae</taxon>
        <taxon>Asteroideae</taxon>
        <taxon>Anthemideae</taxon>
        <taxon>Anthemidinae</taxon>
        <taxon>Tanacetum</taxon>
    </lineage>
</organism>
<name>A0A6L2KRZ8_TANCI</name>
<accession>A0A6L2KRZ8</accession>
<dbReference type="EMBL" id="BKCJ010002866">
    <property type="protein sequence ID" value="GEU51437.1"/>
    <property type="molecule type" value="Genomic_DNA"/>
</dbReference>
<reference evidence="1" key="1">
    <citation type="journal article" date="2019" name="Sci. Rep.">
        <title>Draft genome of Tanacetum cinerariifolium, the natural source of mosquito coil.</title>
        <authorList>
            <person name="Yamashiro T."/>
            <person name="Shiraishi A."/>
            <person name="Satake H."/>
            <person name="Nakayama K."/>
        </authorList>
    </citation>
    <scope>NUCLEOTIDE SEQUENCE</scope>
</reference>
<gene>
    <name evidence="1" type="ORF">Tci_023415</name>
</gene>
<comment type="caution">
    <text evidence="1">The sequence shown here is derived from an EMBL/GenBank/DDBJ whole genome shotgun (WGS) entry which is preliminary data.</text>
</comment>
<evidence type="ECO:0000313" key="1">
    <source>
        <dbReference type="EMBL" id="GEU51437.1"/>
    </source>
</evidence>
<sequence>MLAIGQVVDDIKVVCEMVLITLGRTFRLYDFNKFGEGCSVGNKIFVCYQPDFKGHSVELCNLQSDYFIVKK</sequence>